<dbReference type="GeneID" id="4910053"/>
<dbReference type="STRING" id="410359.Pcal_0009"/>
<sequence>MAEELSLYIRKGGLVIKKEIIKSGGKVAGEYLYVRHGLFEAEAEYDVEDGVLYYLQICWFKRCFIWYDGEPDAAPPMQLLKKTIAVFKELSGFSNVAAVVVKTIASYIRRSSRLRSSDPAHLGSCGAGFKKI</sequence>
<dbReference type="OrthoDB" id="28801at2157"/>
<dbReference type="KEGG" id="pcl:Pcal_0009"/>
<evidence type="ECO:0000313" key="1">
    <source>
        <dbReference type="EMBL" id="ABO07449.1"/>
    </source>
</evidence>
<dbReference type="Proteomes" id="UP000001431">
    <property type="component" value="Chromosome"/>
</dbReference>
<keyword evidence="2" id="KW-1185">Reference proteome</keyword>
<proteinExistence type="predicted"/>
<dbReference type="EMBL" id="CP000561">
    <property type="protein sequence ID" value="ABO07449.1"/>
    <property type="molecule type" value="Genomic_DNA"/>
</dbReference>
<name>A3MS32_PYRCJ</name>
<dbReference type="AlphaFoldDB" id="A3MS32"/>
<dbReference type="eggNOG" id="arCOG07000">
    <property type="taxonomic scope" value="Archaea"/>
</dbReference>
<protein>
    <submittedName>
        <fullName evidence="1">Uncharacterized protein</fullName>
    </submittedName>
</protein>
<evidence type="ECO:0000313" key="2">
    <source>
        <dbReference type="Proteomes" id="UP000001431"/>
    </source>
</evidence>
<dbReference type="HOGENOM" id="CLU_153632_0_0_2"/>
<reference evidence="1" key="1">
    <citation type="submission" date="2007-02" db="EMBL/GenBank/DDBJ databases">
        <title>Complete sequence of Pyrobaculum calidifontis JCM 11548.</title>
        <authorList>
            <consortium name="US DOE Joint Genome Institute"/>
            <person name="Copeland A."/>
            <person name="Lucas S."/>
            <person name="Lapidus A."/>
            <person name="Barry K."/>
            <person name="Glavina del Rio T."/>
            <person name="Dalin E."/>
            <person name="Tice H."/>
            <person name="Pitluck S."/>
            <person name="Chain P."/>
            <person name="Malfatti S."/>
            <person name="Shin M."/>
            <person name="Vergez L."/>
            <person name="Schmutz J."/>
            <person name="Larimer F."/>
            <person name="Land M."/>
            <person name="Hauser L."/>
            <person name="Kyrpides N."/>
            <person name="Mikhailova N."/>
            <person name="Cozen A.E."/>
            <person name="Fitz-Gibbon S.T."/>
            <person name="House C.H."/>
            <person name="Saltikov C."/>
            <person name="Lowe T.M."/>
            <person name="Richardson P."/>
        </authorList>
    </citation>
    <scope>NUCLEOTIDE SEQUENCE [LARGE SCALE GENOMIC DNA]</scope>
    <source>
        <strain evidence="1">JCM 11548</strain>
    </source>
</reference>
<accession>A3MS32</accession>
<dbReference type="RefSeq" id="WP_011848706.1">
    <property type="nucleotide sequence ID" value="NC_009073.1"/>
</dbReference>
<organism evidence="1 2">
    <name type="scientific">Pyrobaculum calidifontis (strain DSM 21063 / JCM 11548 / VA1)</name>
    <dbReference type="NCBI Taxonomy" id="410359"/>
    <lineage>
        <taxon>Archaea</taxon>
        <taxon>Thermoproteota</taxon>
        <taxon>Thermoprotei</taxon>
        <taxon>Thermoproteales</taxon>
        <taxon>Thermoproteaceae</taxon>
        <taxon>Pyrobaculum</taxon>
    </lineage>
</organism>
<gene>
    <name evidence="1" type="ordered locus">Pcal_0009</name>
</gene>